<dbReference type="GO" id="GO:0022857">
    <property type="term" value="F:transmembrane transporter activity"/>
    <property type="evidence" value="ECO:0007669"/>
    <property type="project" value="InterPro"/>
</dbReference>
<keyword evidence="5 6" id="KW-0472">Membrane</keyword>
<evidence type="ECO:0000256" key="3">
    <source>
        <dbReference type="ARBA" id="ARBA00022692"/>
    </source>
</evidence>
<dbReference type="Pfam" id="PF07690">
    <property type="entry name" value="MFS_1"/>
    <property type="match status" value="1"/>
</dbReference>
<evidence type="ECO:0000313" key="9">
    <source>
        <dbReference type="Proteomes" id="UP000218083"/>
    </source>
</evidence>
<dbReference type="AlphaFoldDB" id="A0A2A2FJ80"/>
<dbReference type="PANTHER" id="PTHR43124">
    <property type="entry name" value="PURINE EFFLUX PUMP PBUE"/>
    <property type="match status" value="1"/>
</dbReference>
<comment type="caution">
    <text evidence="8">The sequence shown here is derived from an EMBL/GenBank/DDBJ whole genome shotgun (WGS) entry which is preliminary data.</text>
</comment>
<feature type="transmembrane region" description="Helical" evidence="6">
    <location>
        <begin position="366"/>
        <end position="386"/>
    </location>
</feature>
<evidence type="ECO:0000256" key="6">
    <source>
        <dbReference type="SAM" id="Phobius"/>
    </source>
</evidence>
<proteinExistence type="predicted"/>
<feature type="transmembrane region" description="Helical" evidence="6">
    <location>
        <begin position="70"/>
        <end position="90"/>
    </location>
</feature>
<organism evidence="8 9">
    <name type="scientific">Halorubrum salipaludis</name>
    <dbReference type="NCBI Taxonomy" id="2032630"/>
    <lineage>
        <taxon>Archaea</taxon>
        <taxon>Methanobacteriati</taxon>
        <taxon>Methanobacteriota</taxon>
        <taxon>Stenosarchaea group</taxon>
        <taxon>Halobacteria</taxon>
        <taxon>Halobacteriales</taxon>
        <taxon>Haloferacaceae</taxon>
        <taxon>Halorubrum</taxon>
    </lineage>
</organism>
<evidence type="ECO:0000259" key="7">
    <source>
        <dbReference type="PROSITE" id="PS50850"/>
    </source>
</evidence>
<accession>A0A2A2FJ80</accession>
<dbReference type="OrthoDB" id="29061at2157"/>
<dbReference type="EMBL" id="NSKC01000002">
    <property type="protein sequence ID" value="PAU84639.1"/>
    <property type="molecule type" value="Genomic_DNA"/>
</dbReference>
<feature type="domain" description="Major facilitator superfamily (MFS) profile" evidence="7">
    <location>
        <begin position="9"/>
        <end position="394"/>
    </location>
</feature>
<gene>
    <name evidence="8" type="ORF">CK500_03750</name>
</gene>
<feature type="transmembrane region" description="Helical" evidence="6">
    <location>
        <begin position="128"/>
        <end position="151"/>
    </location>
</feature>
<protein>
    <submittedName>
        <fullName evidence="8">MFS transporter</fullName>
    </submittedName>
</protein>
<keyword evidence="9" id="KW-1185">Reference proteome</keyword>
<feature type="transmembrane region" description="Helical" evidence="6">
    <location>
        <begin position="96"/>
        <end position="116"/>
    </location>
</feature>
<evidence type="ECO:0000256" key="4">
    <source>
        <dbReference type="ARBA" id="ARBA00022989"/>
    </source>
</evidence>
<dbReference type="RefSeq" id="WP_095635912.1">
    <property type="nucleotide sequence ID" value="NZ_NSKC01000002.1"/>
</dbReference>
<feature type="transmembrane region" description="Helical" evidence="6">
    <location>
        <begin position="238"/>
        <end position="257"/>
    </location>
</feature>
<sequence>MNWRYKHAALALCTLAFTATMVARLVISPLVPAITAEFGVTNGTVGLALSGMWLAYAISQFPSGVLGDRYGERAVILTAVGATAVASLLIAVSPSIAVFGLFTVLLGAGAGLHYSVATTFLTRQFDDIGRAIGVHVAGGPVAGLAAPPLAALVGSRYGWRAGIALGVAAAVPVFVLFAWRVRPTEPLRPDQPMRERFALGPLAELLSRPPILYTTALATMGAFTWQATASFLPSFLEFGTGLSTGLSALLFSLYFLVHGATQPVTGSVSDRIGRDATVMATMAAGVVGYGLLVASAELGLGRPATVVGVVFVGLAMSWGAPLQSRFMDLLSDAERGAGFGLVRTAYMVIGASGSVVVGVMSDAAGWSVAFGLLAGVMGLALTALLANRLLRLGY</sequence>
<keyword evidence="4 6" id="KW-1133">Transmembrane helix</keyword>
<evidence type="ECO:0000313" key="8">
    <source>
        <dbReference type="EMBL" id="PAU84639.1"/>
    </source>
</evidence>
<feature type="transmembrane region" description="Helical" evidence="6">
    <location>
        <begin position="341"/>
        <end position="360"/>
    </location>
</feature>
<dbReference type="InterPro" id="IPR011701">
    <property type="entry name" value="MFS"/>
</dbReference>
<evidence type="ECO:0000256" key="5">
    <source>
        <dbReference type="ARBA" id="ARBA00023136"/>
    </source>
</evidence>
<dbReference type="InterPro" id="IPR036259">
    <property type="entry name" value="MFS_trans_sf"/>
</dbReference>
<comment type="subcellular location">
    <subcellularLocation>
        <location evidence="1">Cell membrane</location>
        <topology evidence="1">Multi-pass membrane protein</topology>
    </subcellularLocation>
</comment>
<dbReference type="GO" id="GO:0005886">
    <property type="term" value="C:plasma membrane"/>
    <property type="evidence" value="ECO:0007669"/>
    <property type="project" value="UniProtKB-SubCell"/>
</dbReference>
<dbReference type="PROSITE" id="PS50850">
    <property type="entry name" value="MFS"/>
    <property type="match status" value="1"/>
</dbReference>
<dbReference type="PANTHER" id="PTHR43124:SF3">
    <property type="entry name" value="CHLORAMPHENICOL EFFLUX PUMP RV0191"/>
    <property type="match status" value="1"/>
</dbReference>
<reference evidence="8 9" key="1">
    <citation type="submission" date="2017-08" db="EMBL/GenBank/DDBJ databases">
        <title>The strain WRN001 was isolated from Binhai saline alkaline soil, Tianjin, China.</title>
        <authorList>
            <person name="Liu D."/>
            <person name="Zhang G."/>
        </authorList>
    </citation>
    <scope>NUCLEOTIDE SEQUENCE [LARGE SCALE GENOMIC DNA]</scope>
    <source>
        <strain evidence="8 9">WN019</strain>
    </source>
</reference>
<feature type="transmembrane region" description="Helical" evidence="6">
    <location>
        <begin position="278"/>
        <end position="296"/>
    </location>
</feature>
<dbReference type="InterPro" id="IPR050189">
    <property type="entry name" value="MFS_Efflux_Transporters"/>
</dbReference>
<dbReference type="Proteomes" id="UP000218083">
    <property type="component" value="Unassembled WGS sequence"/>
</dbReference>
<dbReference type="Gene3D" id="1.20.1250.20">
    <property type="entry name" value="MFS general substrate transporter like domains"/>
    <property type="match status" value="2"/>
</dbReference>
<keyword evidence="2" id="KW-1003">Cell membrane</keyword>
<feature type="transmembrane region" description="Helical" evidence="6">
    <location>
        <begin position="40"/>
        <end position="58"/>
    </location>
</feature>
<feature type="transmembrane region" description="Helical" evidence="6">
    <location>
        <begin position="302"/>
        <end position="320"/>
    </location>
</feature>
<dbReference type="SUPFAM" id="SSF103473">
    <property type="entry name" value="MFS general substrate transporter"/>
    <property type="match status" value="1"/>
</dbReference>
<name>A0A2A2FJ80_9EURY</name>
<dbReference type="InterPro" id="IPR020846">
    <property type="entry name" value="MFS_dom"/>
</dbReference>
<evidence type="ECO:0000256" key="2">
    <source>
        <dbReference type="ARBA" id="ARBA00022475"/>
    </source>
</evidence>
<feature type="transmembrane region" description="Helical" evidence="6">
    <location>
        <begin position="157"/>
        <end position="179"/>
    </location>
</feature>
<evidence type="ECO:0000256" key="1">
    <source>
        <dbReference type="ARBA" id="ARBA00004651"/>
    </source>
</evidence>
<keyword evidence="3 6" id="KW-0812">Transmembrane</keyword>